<gene>
    <name evidence="9" type="ORF">FM105_03105</name>
</gene>
<dbReference type="Gene3D" id="3.40.309.10">
    <property type="entry name" value="Aldehyde Dehydrogenase, Chain A, domain 2"/>
    <property type="match status" value="1"/>
</dbReference>
<feature type="active site" evidence="6">
    <location>
        <position position="245"/>
    </location>
</feature>
<dbReference type="GO" id="GO:0036243">
    <property type="term" value="F:succinate-semialdehyde dehydrogenase (NADP+) activity"/>
    <property type="evidence" value="ECO:0007669"/>
    <property type="project" value="UniProtKB-EC"/>
</dbReference>
<dbReference type="NCBIfam" id="NF006916">
    <property type="entry name" value="PRK09407.1"/>
    <property type="match status" value="1"/>
</dbReference>
<evidence type="ECO:0000256" key="2">
    <source>
        <dbReference type="ARBA" id="ARBA00022857"/>
    </source>
</evidence>
<dbReference type="Gene3D" id="3.40.605.10">
    <property type="entry name" value="Aldehyde Dehydrogenase, Chain A, domain 1"/>
    <property type="match status" value="1"/>
</dbReference>
<sequence>MKPDLAALVTAEGDGGTVDVRCPFDGTPIGTLPRSSREDVATGFDRARGAQERWERTPMRDRVAVLTRFRDLVLDHNSELLTWIQRETGKSRASAFEEVTDVALWAGYLAHRGPAALKDRRRSGAIPLLTSTVERRVPYGVVGVITPWNYPFTLPVTDSLPALLAGNAVVLKPDDKTPHTALYALSLLEEAGLPPGLLQIVLGDGPEVGGEVVEHADHMVFTGSTATGRTLATRCADRLIGFSAELGGKNPLLVLEDADVERAAVGAVTACFSNSGQLCISMERIYVHDSQWDAFTHRFLEHVSAMDVRAGLTWEADMGSLISAQQLETVTRHVDDAVAQGARVLAGGRARPDLGPYFYEPTVLTDVQAGMEAHSGETFGPVVSLYRVSSDDEAIAAANDTPYGLNASVWSKSRGPQVARRLQAGSVNINEGYAATWASHDAPMGGVKDSGLGRRHGTEGILGYTESQTIAQQRLVPVSGPPGMTRERWASIMHAGVRVLSRFN</sequence>
<name>A0A1X6X1U0_9MICO</name>
<dbReference type="Proteomes" id="UP000196581">
    <property type="component" value="Unassembled WGS sequence"/>
</dbReference>
<dbReference type="InterPro" id="IPR016163">
    <property type="entry name" value="Ald_DH_C"/>
</dbReference>
<accession>A0A1X6X1U0</accession>
<dbReference type="CDD" id="cd07101">
    <property type="entry name" value="ALDH_SSADH2_GabD2"/>
    <property type="match status" value="1"/>
</dbReference>
<evidence type="ECO:0000256" key="4">
    <source>
        <dbReference type="ARBA" id="ARBA00039122"/>
    </source>
</evidence>
<dbReference type="EMBL" id="FWFF01000003">
    <property type="protein sequence ID" value="SLM92383.1"/>
    <property type="molecule type" value="Genomic_DNA"/>
</dbReference>
<keyword evidence="10" id="KW-1185">Reference proteome</keyword>
<evidence type="ECO:0000256" key="7">
    <source>
        <dbReference type="RuleBase" id="RU003345"/>
    </source>
</evidence>
<dbReference type="FunFam" id="3.40.605.10:FF:000010">
    <property type="entry name" value="N-succinylglutamate 5-semialdehyde dehydrogenase"/>
    <property type="match status" value="1"/>
</dbReference>
<organism evidence="9 10">
    <name type="scientific">Brevibacterium yomogidense</name>
    <dbReference type="NCBI Taxonomy" id="946573"/>
    <lineage>
        <taxon>Bacteria</taxon>
        <taxon>Bacillati</taxon>
        <taxon>Actinomycetota</taxon>
        <taxon>Actinomycetes</taxon>
        <taxon>Micrococcales</taxon>
        <taxon>Brevibacteriaceae</taxon>
        <taxon>Brevibacterium</taxon>
    </lineage>
</organism>
<reference evidence="10" key="1">
    <citation type="submission" date="2017-02" db="EMBL/GenBank/DDBJ databases">
        <authorList>
            <person name="Dridi B."/>
        </authorList>
    </citation>
    <scope>NUCLEOTIDE SEQUENCE [LARGE SCALE GENOMIC DNA]</scope>
    <source>
        <strain evidence="10">B Co 03.10</strain>
    </source>
</reference>
<dbReference type="InterPro" id="IPR016161">
    <property type="entry name" value="Ald_DH/histidinol_DH"/>
</dbReference>
<dbReference type="SUPFAM" id="SSF53720">
    <property type="entry name" value="ALDH-like"/>
    <property type="match status" value="1"/>
</dbReference>
<dbReference type="InterPro" id="IPR016162">
    <property type="entry name" value="Ald_DH_N"/>
</dbReference>
<evidence type="ECO:0000256" key="3">
    <source>
        <dbReference type="ARBA" id="ARBA00023002"/>
    </source>
</evidence>
<evidence type="ECO:0000313" key="9">
    <source>
        <dbReference type="EMBL" id="SLM92383.1"/>
    </source>
</evidence>
<protein>
    <recommendedName>
        <fullName evidence="4">succinate-semialdehyde dehydrogenase (NADP(+))</fullName>
        <ecNumber evidence="4">1.2.1.79</ecNumber>
    </recommendedName>
</protein>
<dbReference type="FunFam" id="3.40.309.10:FF:000009">
    <property type="entry name" value="Aldehyde dehydrogenase A"/>
    <property type="match status" value="1"/>
</dbReference>
<comment type="similarity">
    <text evidence="1 7">Belongs to the aldehyde dehydrogenase family.</text>
</comment>
<dbReference type="Pfam" id="PF00171">
    <property type="entry name" value="Aldedh"/>
    <property type="match status" value="1"/>
</dbReference>
<keyword evidence="2" id="KW-0521">NADP</keyword>
<dbReference type="AlphaFoldDB" id="A0A1X6X1U0"/>
<evidence type="ECO:0000256" key="5">
    <source>
        <dbReference type="ARBA" id="ARBA00048559"/>
    </source>
</evidence>
<dbReference type="InterPro" id="IPR029510">
    <property type="entry name" value="Ald_DH_CS_GLU"/>
</dbReference>
<evidence type="ECO:0000259" key="8">
    <source>
        <dbReference type="Pfam" id="PF00171"/>
    </source>
</evidence>
<proteinExistence type="inferred from homology"/>
<dbReference type="InterPro" id="IPR015590">
    <property type="entry name" value="Aldehyde_DH_dom"/>
</dbReference>
<dbReference type="PROSITE" id="PS00687">
    <property type="entry name" value="ALDEHYDE_DEHYDR_GLU"/>
    <property type="match status" value="1"/>
</dbReference>
<evidence type="ECO:0000256" key="6">
    <source>
        <dbReference type="PROSITE-ProRule" id="PRU10007"/>
    </source>
</evidence>
<feature type="domain" description="Aldehyde dehydrogenase" evidence="8">
    <location>
        <begin position="13"/>
        <end position="470"/>
    </location>
</feature>
<keyword evidence="3 7" id="KW-0560">Oxidoreductase</keyword>
<evidence type="ECO:0000313" key="10">
    <source>
        <dbReference type="Proteomes" id="UP000196581"/>
    </source>
</evidence>
<dbReference type="EC" id="1.2.1.79" evidence="4"/>
<comment type="catalytic activity">
    <reaction evidence="5">
        <text>succinate semialdehyde + NADP(+) + H2O = succinate + NADPH + 2 H(+)</text>
        <dbReference type="Rhea" id="RHEA:13213"/>
        <dbReference type="ChEBI" id="CHEBI:15377"/>
        <dbReference type="ChEBI" id="CHEBI:15378"/>
        <dbReference type="ChEBI" id="CHEBI:30031"/>
        <dbReference type="ChEBI" id="CHEBI:57706"/>
        <dbReference type="ChEBI" id="CHEBI:57783"/>
        <dbReference type="ChEBI" id="CHEBI:58349"/>
        <dbReference type="EC" id="1.2.1.79"/>
    </reaction>
</comment>
<evidence type="ECO:0000256" key="1">
    <source>
        <dbReference type="ARBA" id="ARBA00009986"/>
    </source>
</evidence>
<dbReference type="PANTHER" id="PTHR11699">
    <property type="entry name" value="ALDEHYDE DEHYDROGENASE-RELATED"/>
    <property type="match status" value="1"/>
</dbReference>